<keyword evidence="2" id="KW-1185">Reference proteome</keyword>
<dbReference type="EMBL" id="CM044703">
    <property type="protein sequence ID" value="KAI5672660.1"/>
    <property type="molecule type" value="Genomic_DNA"/>
</dbReference>
<proteinExistence type="predicted"/>
<accession>A0ACC0BJ61</accession>
<comment type="caution">
    <text evidence="1">The sequence shown here is derived from an EMBL/GenBank/DDBJ whole genome shotgun (WGS) entry which is preliminary data.</text>
</comment>
<dbReference type="Proteomes" id="UP001060085">
    <property type="component" value="Linkage Group LG03"/>
</dbReference>
<sequence>MKRGKLVGLRKVQSSFLGCLCGPSASQTQKTRGFSDFHTGKRKTTWTRQQITVGRPPKPPKLTVAPTLPRVNVARQNQAGAAALDNGLVDIAINMEDISSQSQNVVKGPPGFCDKWKMIAIFQHKFHIEYLFWNSRCVASNDFFSVLFDLLCMHKPSILILVDKKVHSSATHIIVHKSHFNKFIVIEAHGFSGGIWVFWNDALLNLEVLSIHDKIITTAIKVGTSVSWVLSAVYASSKVAFRKLFWYYSELLGACLDLPWLLLDDWN</sequence>
<gene>
    <name evidence="1" type="ORF">M9H77_13024</name>
</gene>
<name>A0ACC0BJ61_CATRO</name>
<organism evidence="1 2">
    <name type="scientific">Catharanthus roseus</name>
    <name type="common">Madagascar periwinkle</name>
    <name type="synonym">Vinca rosea</name>
    <dbReference type="NCBI Taxonomy" id="4058"/>
    <lineage>
        <taxon>Eukaryota</taxon>
        <taxon>Viridiplantae</taxon>
        <taxon>Streptophyta</taxon>
        <taxon>Embryophyta</taxon>
        <taxon>Tracheophyta</taxon>
        <taxon>Spermatophyta</taxon>
        <taxon>Magnoliopsida</taxon>
        <taxon>eudicotyledons</taxon>
        <taxon>Gunneridae</taxon>
        <taxon>Pentapetalae</taxon>
        <taxon>asterids</taxon>
        <taxon>lamiids</taxon>
        <taxon>Gentianales</taxon>
        <taxon>Apocynaceae</taxon>
        <taxon>Rauvolfioideae</taxon>
        <taxon>Vinceae</taxon>
        <taxon>Catharanthinae</taxon>
        <taxon>Catharanthus</taxon>
    </lineage>
</organism>
<evidence type="ECO:0000313" key="2">
    <source>
        <dbReference type="Proteomes" id="UP001060085"/>
    </source>
</evidence>
<reference evidence="2" key="1">
    <citation type="journal article" date="2023" name="Nat. Plants">
        <title>Single-cell RNA sequencing provides a high-resolution roadmap for understanding the multicellular compartmentation of specialized metabolism.</title>
        <authorList>
            <person name="Sun S."/>
            <person name="Shen X."/>
            <person name="Li Y."/>
            <person name="Li Y."/>
            <person name="Wang S."/>
            <person name="Li R."/>
            <person name="Zhang H."/>
            <person name="Shen G."/>
            <person name="Guo B."/>
            <person name="Wei J."/>
            <person name="Xu J."/>
            <person name="St-Pierre B."/>
            <person name="Chen S."/>
            <person name="Sun C."/>
        </authorList>
    </citation>
    <scope>NUCLEOTIDE SEQUENCE [LARGE SCALE GENOMIC DNA]</scope>
</reference>
<protein>
    <submittedName>
        <fullName evidence="1">Uncharacterized protein</fullName>
    </submittedName>
</protein>
<evidence type="ECO:0000313" key="1">
    <source>
        <dbReference type="EMBL" id="KAI5672660.1"/>
    </source>
</evidence>